<evidence type="ECO:0000313" key="4">
    <source>
        <dbReference type="Proteomes" id="UP000184212"/>
    </source>
</evidence>
<dbReference type="EMBL" id="FQWQ01000001">
    <property type="protein sequence ID" value="SHG86223.1"/>
    <property type="molecule type" value="Genomic_DNA"/>
</dbReference>
<accession>A0A1M5NB58</accession>
<dbReference type="SUPFAM" id="SSF51735">
    <property type="entry name" value="NAD(P)-binding Rossmann-fold domains"/>
    <property type="match status" value="1"/>
</dbReference>
<proteinExistence type="predicted"/>
<dbReference type="NCBIfam" id="NF006307">
    <property type="entry name" value="PRK08507.1"/>
    <property type="match status" value="1"/>
</dbReference>
<evidence type="ECO:0000259" key="2">
    <source>
        <dbReference type="PROSITE" id="PS51176"/>
    </source>
</evidence>
<dbReference type="InterPro" id="IPR046826">
    <property type="entry name" value="PDH_N"/>
</dbReference>
<dbReference type="Proteomes" id="UP000184212">
    <property type="component" value="Unassembled WGS sequence"/>
</dbReference>
<dbReference type="InterPro" id="IPR036291">
    <property type="entry name" value="NAD(P)-bd_dom_sf"/>
</dbReference>
<dbReference type="GO" id="GO:0070403">
    <property type="term" value="F:NAD+ binding"/>
    <property type="evidence" value="ECO:0007669"/>
    <property type="project" value="InterPro"/>
</dbReference>
<dbReference type="Gene3D" id="3.40.50.720">
    <property type="entry name" value="NAD(P)-binding Rossmann-like Domain"/>
    <property type="match status" value="1"/>
</dbReference>
<evidence type="ECO:0000313" key="3">
    <source>
        <dbReference type="EMBL" id="SHG86223.1"/>
    </source>
</evidence>
<dbReference type="RefSeq" id="WP_073133573.1">
    <property type="nucleotide sequence ID" value="NZ_FQWQ01000001.1"/>
</dbReference>
<feature type="domain" description="Prephenate/arogenate dehydrogenase" evidence="2">
    <location>
        <begin position="1"/>
        <end position="287"/>
    </location>
</feature>
<sequence>MKTTVIGLGLIGGSIALDLKKAGLASEVIGLEQNAAHAARAVELGLVDRIGEKEEALTTSDLIILAIPVNALGKLLPSVLDKVHKDAVVMDAGSTKSLICRAIAHHPKRNQFVAAHPIAGTENSGPEAAFEGLFRNKTNIICERDKSSAHALDVVGQVFDALGMNTIFMEPEEHDKHVAYVSHLSHVSSFLLGQTVLDIERDEKNIFALAGSGFASTVRLAKSSPDMWAPIFEQNAEYLSQALLEYIMHLQKFQYYLMKRDAKELHRIMADANRIREILNGIEHKQTKQQIAK</sequence>
<evidence type="ECO:0000256" key="1">
    <source>
        <dbReference type="ARBA" id="ARBA00023002"/>
    </source>
</evidence>
<dbReference type="STRING" id="947013.SAMN04488109_2185"/>
<dbReference type="Gene3D" id="1.10.3660.10">
    <property type="entry name" value="6-phosphogluconate dehydrogenase C-terminal like domain"/>
    <property type="match status" value="1"/>
</dbReference>
<protein>
    <submittedName>
        <fullName evidence="3">Prephenate dehydrogenase</fullName>
    </submittedName>
</protein>
<dbReference type="InterPro" id="IPR003099">
    <property type="entry name" value="Prephen_DH"/>
</dbReference>
<name>A0A1M5NB58_9BACT</name>
<dbReference type="GO" id="GO:0008977">
    <property type="term" value="F:prephenate dehydrogenase (NAD+) activity"/>
    <property type="evidence" value="ECO:0007669"/>
    <property type="project" value="InterPro"/>
</dbReference>
<keyword evidence="4" id="KW-1185">Reference proteome</keyword>
<dbReference type="GO" id="GO:0006571">
    <property type="term" value="P:tyrosine biosynthetic process"/>
    <property type="evidence" value="ECO:0007669"/>
    <property type="project" value="InterPro"/>
</dbReference>
<dbReference type="SUPFAM" id="SSF48179">
    <property type="entry name" value="6-phosphogluconate dehydrogenase C-terminal domain-like"/>
    <property type="match status" value="1"/>
</dbReference>
<dbReference type="GO" id="GO:0004665">
    <property type="term" value="F:prephenate dehydrogenase (NADP+) activity"/>
    <property type="evidence" value="ECO:0007669"/>
    <property type="project" value="InterPro"/>
</dbReference>
<dbReference type="PANTHER" id="PTHR21363:SF0">
    <property type="entry name" value="PREPHENATE DEHYDROGENASE [NADP(+)]"/>
    <property type="match status" value="1"/>
</dbReference>
<dbReference type="InterPro" id="IPR008927">
    <property type="entry name" value="6-PGluconate_DH-like_C_sf"/>
</dbReference>
<organism evidence="3 4">
    <name type="scientific">Chryseolinea serpens</name>
    <dbReference type="NCBI Taxonomy" id="947013"/>
    <lineage>
        <taxon>Bacteria</taxon>
        <taxon>Pseudomonadati</taxon>
        <taxon>Bacteroidota</taxon>
        <taxon>Cytophagia</taxon>
        <taxon>Cytophagales</taxon>
        <taxon>Fulvivirgaceae</taxon>
        <taxon>Chryseolinea</taxon>
    </lineage>
</organism>
<dbReference type="InterPro" id="IPR046825">
    <property type="entry name" value="PDH_C"/>
</dbReference>
<dbReference type="InterPro" id="IPR050812">
    <property type="entry name" value="Preph/Arog_dehydrog"/>
</dbReference>
<dbReference type="OrthoDB" id="9802008at2"/>
<dbReference type="PROSITE" id="PS51176">
    <property type="entry name" value="PDH_ADH"/>
    <property type="match status" value="1"/>
</dbReference>
<dbReference type="AlphaFoldDB" id="A0A1M5NB58"/>
<dbReference type="Pfam" id="PF20463">
    <property type="entry name" value="PDH_C"/>
    <property type="match status" value="1"/>
</dbReference>
<reference evidence="3 4" key="1">
    <citation type="submission" date="2016-11" db="EMBL/GenBank/DDBJ databases">
        <authorList>
            <person name="Jaros S."/>
            <person name="Januszkiewicz K."/>
            <person name="Wedrychowicz H."/>
        </authorList>
    </citation>
    <scope>NUCLEOTIDE SEQUENCE [LARGE SCALE GENOMIC DNA]</scope>
    <source>
        <strain evidence="3 4">DSM 24574</strain>
    </source>
</reference>
<dbReference type="Pfam" id="PF02153">
    <property type="entry name" value="PDH_N"/>
    <property type="match status" value="1"/>
</dbReference>
<keyword evidence="1" id="KW-0560">Oxidoreductase</keyword>
<gene>
    <name evidence="3" type="ORF">SAMN04488109_2185</name>
</gene>
<dbReference type="FunFam" id="3.40.50.720:FF:000208">
    <property type="entry name" value="Prephenate dehydrogenase"/>
    <property type="match status" value="1"/>
</dbReference>
<dbReference type="PANTHER" id="PTHR21363">
    <property type="entry name" value="PREPHENATE DEHYDROGENASE"/>
    <property type="match status" value="1"/>
</dbReference>